<sequence length="293" mass="31075">MADPPTRPTFSLLDGGPSRDVSEVEAPPPGPPRAGGTLFDRVLAGLERLEDNDPFVTIVEDAMVSPGGFPLHPHQGFETISLVLEGQLLHHDNLGAEPVVLNPGELRWISAGRGILLSERPHGRGTCKMLQLWLNLPAEHKQGAPSVQLLHAEQVPTVEFGCLSVRVIAGTVASCTGPGGSATPVDLWDVHVEEDGEATLPLVASRRGFVIALEGEARLGPSARVLRAGGIARLADEERAGLKIQAPMGARLLVCAGDPIREPVVAAGPFVLNTREELEEAFIKLRLGQFGKG</sequence>
<dbReference type="SUPFAM" id="SSF51182">
    <property type="entry name" value="RmlC-like cupins"/>
    <property type="match status" value="1"/>
</dbReference>
<dbReference type="OrthoDB" id="9780903at2"/>
<dbReference type="Pfam" id="PF05726">
    <property type="entry name" value="Pirin_C"/>
    <property type="match status" value="1"/>
</dbReference>
<dbReference type="PANTHER" id="PTHR13903:SF8">
    <property type="entry name" value="PIRIN"/>
    <property type="match status" value="1"/>
</dbReference>
<dbReference type="InterPro" id="IPR003829">
    <property type="entry name" value="Pirin_N_dom"/>
</dbReference>
<dbReference type="AlphaFoldDB" id="A6G903"/>
<dbReference type="EMBL" id="ABCS01000042">
    <property type="protein sequence ID" value="EDM77689.1"/>
    <property type="molecule type" value="Genomic_DNA"/>
</dbReference>
<reference evidence="6 7" key="1">
    <citation type="submission" date="2007-06" db="EMBL/GenBank/DDBJ databases">
        <authorList>
            <person name="Shimkets L."/>
            <person name="Ferriera S."/>
            <person name="Johnson J."/>
            <person name="Kravitz S."/>
            <person name="Beeson K."/>
            <person name="Sutton G."/>
            <person name="Rogers Y.-H."/>
            <person name="Friedman R."/>
            <person name="Frazier M."/>
            <person name="Venter J.C."/>
        </authorList>
    </citation>
    <scope>NUCLEOTIDE SEQUENCE [LARGE SCALE GENOMIC DNA]</scope>
    <source>
        <strain evidence="6 7">SIR-1</strain>
    </source>
</reference>
<evidence type="ECO:0000256" key="3">
    <source>
        <dbReference type="SAM" id="MobiDB-lite"/>
    </source>
</evidence>
<dbReference type="eggNOG" id="COG1741">
    <property type="taxonomic scope" value="Bacteria"/>
</dbReference>
<proteinExistence type="inferred from homology"/>
<keyword evidence="7" id="KW-1185">Reference proteome</keyword>
<evidence type="ECO:0000259" key="4">
    <source>
        <dbReference type="Pfam" id="PF02678"/>
    </source>
</evidence>
<protein>
    <submittedName>
        <fullName evidence="6">Pirin-like protein</fullName>
    </submittedName>
</protein>
<comment type="similarity">
    <text evidence="1 2">Belongs to the pirin family.</text>
</comment>
<organism evidence="6 7">
    <name type="scientific">Plesiocystis pacifica SIR-1</name>
    <dbReference type="NCBI Taxonomy" id="391625"/>
    <lineage>
        <taxon>Bacteria</taxon>
        <taxon>Pseudomonadati</taxon>
        <taxon>Myxococcota</taxon>
        <taxon>Polyangia</taxon>
        <taxon>Nannocystales</taxon>
        <taxon>Nannocystaceae</taxon>
        <taxon>Plesiocystis</taxon>
    </lineage>
</organism>
<dbReference type="Gene3D" id="2.60.120.10">
    <property type="entry name" value="Jelly Rolls"/>
    <property type="match status" value="2"/>
</dbReference>
<name>A6G903_9BACT</name>
<dbReference type="Pfam" id="PF02678">
    <property type="entry name" value="Pirin"/>
    <property type="match status" value="1"/>
</dbReference>
<comment type="caution">
    <text evidence="6">The sequence shown here is derived from an EMBL/GenBank/DDBJ whole genome shotgun (WGS) entry which is preliminary data.</text>
</comment>
<dbReference type="InterPro" id="IPR011051">
    <property type="entry name" value="RmlC_Cupin_sf"/>
</dbReference>
<evidence type="ECO:0000259" key="5">
    <source>
        <dbReference type="Pfam" id="PF05726"/>
    </source>
</evidence>
<evidence type="ECO:0000313" key="6">
    <source>
        <dbReference type="EMBL" id="EDM77689.1"/>
    </source>
</evidence>
<dbReference type="InterPro" id="IPR008778">
    <property type="entry name" value="Pirin_C_dom"/>
</dbReference>
<gene>
    <name evidence="6" type="ORF">PPSIR1_14090</name>
</gene>
<dbReference type="PANTHER" id="PTHR13903">
    <property type="entry name" value="PIRIN-RELATED"/>
    <property type="match status" value="1"/>
</dbReference>
<accession>A6G903</accession>
<dbReference type="RefSeq" id="WP_006973198.1">
    <property type="nucleotide sequence ID" value="NZ_ABCS01000042.1"/>
</dbReference>
<feature type="region of interest" description="Disordered" evidence="3">
    <location>
        <begin position="1"/>
        <end position="36"/>
    </location>
</feature>
<evidence type="ECO:0000256" key="1">
    <source>
        <dbReference type="ARBA" id="ARBA00008416"/>
    </source>
</evidence>
<evidence type="ECO:0000313" key="7">
    <source>
        <dbReference type="Proteomes" id="UP000005801"/>
    </source>
</evidence>
<dbReference type="Proteomes" id="UP000005801">
    <property type="component" value="Unassembled WGS sequence"/>
</dbReference>
<dbReference type="PIRSF" id="PIRSF006232">
    <property type="entry name" value="Pirin"/>
    <property type="match status" value="1"/>
</dbReference>
<feature type="domain" description="Pirin N-terminal" evidence="4">
    <location>
        <begin position="61"/>
        <end position="134"/>
    </location>
</feature>
<dbReference type="InterPro" id="IPR014710">
    <property type="entry name" value="RmlC-like_jellyroll"/>
</dbReference>
<feature type="domain" description="Pirin C-terminal" evidence="5">
    <location>
        <begin position="188"/>
        <end position="291"/>
    </location>
</feature>
<evidence type="ECO:0000256" key="2">
    <source>
        <dbReference type="RuleBase" id="RU003457"/>
    </source>
</evidence>
<dbReference type="InterPro" id="IPR012093">
    <property type="entry name" value="Pirin"/>
</dbReference>
<dbReference type="CDD" id="cd02247">
    <property type="entry name" value="cupin_pirin_C"/>
    <property type="match status" value="1"/>
</dbReference>